<proteinExistence type="predicted"/>
<evidence type="ECO:0000313" key="1">
    <source>
        <dbReference type="EMBL" id="AOA57186.1"/>
    </source>
</evidence>
<accession>A0A1B2LW54</accession>
<name>A0A1B2LW54_9GAMM</name>
<keyword evidence="2" id="KW-1185">Reference proteome</keyword>
<sequence>MLGDIAYGASSCFASIRYIYRELKNISVSNEAYATLNLSGQPTDTEMIALLKHSIRQYHSTKIG</sequence>
<reference evidence="1 2" key="1">
    <citation type="submission" date="2016-08" db="EMBL/GenBank/DDBJ databases">
        <authorList>
            <person name="Seilhamer J.J."/>
        </authorList>
    </citation>
    <scope>NUCLEOTIDE SEQUENCE [LARGE SCALE GENOMIC DNA]</scope>
    <source>
        <strain evidence="1 2">BRTC-1</strain>
    </source>
</reference>
<dbReference type="AlphaFoldDB" id="A0A1B2LW54"/>
<dbReference type="STRING" id="1789224.BFG52_01675"/>
<dbReference type="EMBL" id="CP016895">
    <property type="protein sequence ID" value="AOA57186.1"/>
    <property type="molecule type" value="Genomic_DNA"/>
</dbReference>
<evidence type="ECO:0000313" key="2">
    <source>
        <dbReference type="Proteomes" id="UP000093391"/>
    </source>
</evidence>
<dbReference type="Proteomes" id="UP000093391">
    <property type="component" value="Chromosome"/>
</dbReference>
<gene>
    <name evidence="1" type="ORF">BFG52_01675</name>
</gene>
<protein>
    <submittedName>
        <fullName evidence="1">Uncharacterized protein</fullName>
    </submittedName>
</protein>
<dbReference type="KEGG" id="ala:BFG52_01675"/>
<organism evidence="1 2">
    <name type="scientific">Acinetobacter larvae</name>
    <dbReference type="NCBI Taxonomy" id="1789224"/>
    <lineage>
        <taxon>Bacteria</taxon>
        <taxon>Pseudomonadati</taxon>
        <taxon>Pseudomonadota</taxon>
        <taxon>Gammaproteobacteria</taxon>
        <taxon>Moraxellales</taxon>
        <taxon>Moraxellaceae</taxon>
        <taxon>Acinetobacter</taxon>
    </lineage>
</organism>